<sequence>MHFVVVGYRAASQPRATAQLRDYISGQRVLAEVLLSDTMHKDNLGHTPLPKCPTSLSATVGGRYRQGARSQEPRNEAAPSRIEADKGTA</sequence>
<comment type="caution">
    <text evidence="2">The sequence shown here is derived from an EMBL/GenBank/DDBJ whole genome shotgun (WGS) entry which is preliminary data.</text>
</comment>
<evidence type="ECO:0000313" key="2">
    <source>
        <dbReference type="EMBL" id="GAA0410463.1"/>
    </source>
</evidence>
<dbReference type="Proteomes" id="UP001500879">
    <property type="component" value="Unassembled WGS sequence"/>
</dbReference>
<organism evidence="2 3">
    <name type="scientific">Streptomyces luteireticuli</name>
    <dbReference type="NCBI Taxonomy" id="173858"/>
    <lineage>
        <taxon>Bacteria</taxon>
        <taxon>Bacillati</taxon>
        <taxon>Actinomycetota</taxon>
        <taxon>Actinomycetes</taxon>
        <taxon>Kitasatosporales</taxon>
        <taxon>Streptomycetaceae</taxon>
        <taxon>Streptomyces</taxon>
    </lineage>
</organism>
<feature type="region of interest" description="Disordered" evidence="1">
    <location>
        <begin position="64"/>
        <end position="89"/>
    </location>
</feature>
<gene>
    <name evidence="2" type="ORF">GCM10010357_34370</name>
</gene>
<keyword evidence="3" id="KW-1185">Reference proteome</keyword>
<dbReference type="EMBL" id="BAAABX010000041">
    <property type="protein sequence ID" value="GAA0410463.1"/>
    <property type="molecule type" value="Genomic_DNA"/>
</dbReference>
<name>A0ABN0YU90_9ACTN</name>
<accession>A0ABN0YU90</accession>
<reference evidence="2 3" key="1">
    <citation type="journal article" date="2019" name="Int. J. Syst. Evol. Microbiol.">
        <title>The Global Catalogue of Microorganisms (GCM) 10K type strain sequencing project: providing services to taxonomists for standard genome sequencing and annotation.</title>
        <authorList>
            <consortium name="The Broad Institute Genomics Platform"/>
            <consortium name="The Broad Institute Genome Sequencing Center for Infectious Disease"/>
            <person name="Wu L."/>
            <person name="Ma J."/>
        </authorList>
    </citation>
    <scope>NUCLEOTIDE SEQUENCE [LARGE SCALE GENOMIC DNA]</scope>
    <source>
        <strain evidence="2 3">JCM 4788</strain>
    </source>
</reference>
<evidence type="ECO:0000256" key="1">
    <source>
        <dbReference type="SAM" id="MobiDB-lite"/>
    </source>
</evidence>
<proteinExistence type="predicted"/>
<evidence type="ECO:0000313" key="3">
    <source>
        <dbReference type="Proteomes" id="UP001500879"/>
    </source>
</evidence>
<protein>
    <submittedName>
        <fullName evidence="2">Uncharacterized protein</fullName>
    </submittedName>
</protein>